<dbReference type="InterPro" id="IPR001789">
    <property type="entry name" value="Sig_transdc_resp-reg_receiver"/>
</dbReference>
<keyword evidence="1 2" id="KW-0597">Phosphoprotein</keyword>
<dbReference type="Pfam" id="PF00072">
    <property type="entry name" value="Response_reg"/>
    <property type="match status" value="1"/>
</dbReference>
<organism evidence="4 5">
    <name type="scientific">Hydrogenispora ethanolica</name>
    <dbReference type="NCBI Taxonomy" id="1082276"/>
    <lineage>
        <taxon>Bacteria</taxon>
        <taxon>Bacillati</taxon>
        <taxon>Bacillota</taxon>
        <taxon>Hydrogenispora</taxon>
    </lineage>
</organism>
<dbReference type="OrthoDB" id="9797769at2"/>
<protein>
    <submittedName>
        <fullName evidence="4">Two-component system chemotaxis response regulator CheY</fullName>
    </submittedName>
</protein>
<evidence type="ECO:0000256" key="2">
    <source>
        <dbReference type="PROSITE-ProRule" id="PRU00169"/>
    </source>
</evidence>
<evidence type="ECO:0000259" key="3">
    <source>
        <dbReference type="PROSITE" id="PS50110"/>
    </source>
</evidence>
<evidence type="ECO:0000256" key="1">
    <source>
        <dbReference type="ARBA" id="ARBA00022553"/>
    </source>
</evidence>
<comment type="caution">
    <text evidence="4">The sequence shown here is derived from an EMBL/GenBank/DDBJ whole genome shotgun (WGS) entry which is preliminary data.</text>
</comment>
<keyword evidence="5" id="KW-1185">Reference proteome</keyword>
<feature type="modified residue" description="4-aspartylphosphate" evidence="2">
    <location>
        <position position="55"/>
    </location>
</feature>
<dbReference type="RefSeq" id="WP_132015095.1">
    <property type="nucleotide sequence ID" value="NZ_SLUN01000018.1"/>
</dbReference>
<dbReference type="PANTHER" id="PTHR43719">
    <property type="entry name" value="TWO-COMPONENT HISTIDINE KINASE"/>
    <property type="match status" value="1"/>
</dbReference>
<dbReference type="CDD" id="cd17546">
    <property type="entry name" value="REC_hyHK_CKI1_RcsC-like"/>
    <property type="match status" value="1"/>
</dbReference>
<reference evidence="4 5" key="1">
    <citation type="submission" date="2019-03" db="EMBL/GenBank/DDBJ databases">
        <title>Genomic Encyclopedia of Type Strains, Phase IV (KMG-IV): sequencing the most valuable type-strain genomes for metagenomic binning, comparative biology and taxonomic classification.</title>
        <authorList>
            <person name="Goeker M."/>
        </authorList>
    </citation>
    <scope>NUCLEOTIDE SEQUENCE [LARGE SCALE GENOMIC DNA]</scope>
    <source>
        <strain evidence="4 5">LX-B</strain>
    </source>
</reference>
<proteinExistence type="predicted"/>
<dbReference type="AlphaFoldDB" id="A0A4R1RGE2"/>
<feature type="domain" description="Response regulatory" evidence="3">
    <location>
        <begin position="2"/>
        <end position="128"/>
    </location>
</feature>
<dbReference type="SUPFAM" id="SSF52172">
    <property type="entry name" value="CheY-like"/>
    <property type="match status" value="1"/>
</dbReference>
<dbReference type="PANTHER" id="PTHR43719:SF28">
    <property type="entry name" value="PEROXIDE STRESS-ACTIVATED HISTIDINE KINASE MAK1-RELATED"/>
    <property type="match status" value="1"/>
</dbReference>
<dbReference type="InterPro" id="IPR011006">
    <property type="entry name" value="CheY-like_superfamily"/>
</dbReference>
<name>A0A4R1RGE2_HYDET</name>
<sequence>MKTLIVEDDFVSRRLLQIILAPYGPCDIAVNGKEAIEAFRLAWQEKSPYQLICLDIMMPELGGQEVLKTIRAIEREMSVDWGDGAKIIMTTALHDHENIKQAFQEQCEAYLVKPIERVKLLQQLREMQLID</sequence>
<accession>A0A4R1RGE2</accession>
<gene>
    <name evidence="4" type="ORF">EDC14_101869</name>
</gene>
<dbReference type="InterPro" id="IPR050956">
    <property type="entry name" value="2C_system_His_kinase"/>
</dbReference>
<evidence type="ECO:0000313" key="5">
    <source>
        <dbReference type="Proteomes" id="UP000295008"/>
    </source>
</evidence>
<dbReference type="Proteomes" id="UP000295008">
    <property type="component" value="Unassembled WGS sequence"/>
</dbReference>
<dbReference type="EMBL" id="SLUN01000018">
    <property type="protein sequence ID" value="TCL64770.1"/>
    <property type="molecule type" value="Genomic_DNA"/>
</dbReference>
<dbReference type="GO" id="GO:0000160">
    <property type="term" value="P:phosphorelay signal transduction system"/>
    <property type="evidence" value="ECO:0007669"/>
    <property type="project" value="InterPro"/>
</dbReference>
<dbReference type="PROSITE" id="PS50110">
    <property type="entry name" value="RESPONSE_REGULATORY"/>
    <property type="match status" value="1"/>
</dbReference>
<dbReference type="SMART" id="SM00448">
    <property type="entry name" value="REC"/>
    <property type="match status" value="1"/>
</dbReference>
<evidence type="ECO:0000313" key="4">
    <source>
        <dbReference type="EMBL" id="TCL64770.1"/>
    </source>
</evidence>
<dbReference type="Gene3D" id="3.40.50.2300">
    <property type="match status" value="1"/>
</dbReference>